<evidence type="ECO:0000256" key="3">
    <source>
        <dbReference type="ARBA" id="ARBA00022723"/>
    </source>
</evidence>
<dbReference type="PANTHER" id="PTHR16719">
    <property type="entry name" value="CYTOCHROME C OXIDASE COPPER CHAPERONE"/>
    <property type="match status" value="1"/>
</dbReference>
<dbReference type="GO" id="GO:0005507">
    <property type="term" value="F:copper ion binding"/>
    <property type="evidence" value="ECO:0007669"/>
    <property type="project" value="InterPro"/>
</dbReference>
<dbReference type="Pfam" id="PF05051">
    <property type="entry name" value="COX17"/>
    <property type="match status" value="1"/>
</dbReference>
<protein>
    <submittedName>
        <fullName evidence="9">Uncharacterized protein</fullName>
    </submittedName>
</protein>
<gene>
    <name evidence="9" type="ORF">yc1106_04466</name>
</gene>
<proteinExistence type="inferred from homology"/>
<evidence type="ECO:0000256" key="5">
    <source>
        <dbReference type="ARBA" id="ARBA00023128"/>
    </source>
</evidence>
<evidence type="ECO:0000313" key="9">
    <source>
        <dbReference type="EMBL" id="USP77192.1"/>
    </source>
</evidence>
<keyword evidence="10" id="KW-1185">Reference proteome</keyword>
<comment type="similarity">
    <text evidence="2">Belongs to the COX17 family.</text>
</comment>
<keyword evidence="4 8" id="KW-0186">Copper</keyword>
<reference evidence="9" key="1">
    <citation type="submission" date="2021-12" db="EMBL/GenBank/DDBJ databases">
        <title>Curvularia clavata genome.</title>
        <authorList>
            <person name="Cao Y."/>
        </authorList>
    </citation>
    <scope>NUCLEOTIDE SEQUENCE</scope>
    <source>
        <strain evidence="9">Yc1106</strain>
    </source>
</reference>
<comment type="subcellular location">
    <subcellularLocation>
        <location evidence="1">Mitochondrion intermembrane space</location>
    </subcellularLocation>
</comment>
<evidence type="ECO:0000313" key="10">
    <source>
        <dbReference type="Proteomes" id="UP001056012"/>
    </source>
</evidence>
<dbReference type="GO" id="GO:0016531">
    <property type="term" value="F:copper chaperone activity"/>
    <property type="evidence" value="ECO:0007669"/>
    <property type="project" value="InterPro"/>
</dbReference>
<dbReference type="SUPFAM" id="SSF47072">
    <property type="entry name" value="Cysteine alpha-hairpin motif"/>
    <property type="match status" value="1"/>
</dbReference>
<evidence type="ECO:0000256" key="4">
    <source>
        <dbReference type="ARBA" id="ARBA00023008"/>
    </source>
</evidence>
<dbReference type="PROSITE" id="PS51808">
    <property type="entry name" value="CHCH"/>
    <property type="match status" value="1"/>
</dbReference>
<dbReference type="GO" id="GO:0033617">
    <property type="term" value="P:mitochondrial respiratory chain complex IV assembly"/>
    <property type="evidence" value="ECO:0007669"/>
    <property type="project" value="TreeGrafter"/>
</dbReference>
<accession>A0A9Q8Z7T8</accession>
<dbReference type="AlphaFoldDB" id="A0A9Q8Z7T8"/>
<evidence type="ECO:0000256" key="8">
    <source>
        <dbReference type="PIRSR" id="PIRSR607745-1"/>
    </source>
</evidence>
<dbReference type="InterPro" id="IPR009069">
    <property type="entry name" value="Cys_alpha_HP_mot_SF"/>
</dbReference>
<evidence type="ECO:0000256" key="7">
    <source>
        <dbReference type="ARBA" id="ARBA00023186"/>
    </source>
</evidence>
<evidence type="ECO:0000256" key="6">
    <source>
        <dbReference type="ARBA" id="ARBA00023157"/>
    </source>
</evidence>
<dbReference type="VEuPathDB" id="FungiDB:yc1106_04466"/>
<keyword evidence="5" id="KW-0496">Mitochondrion</keyword>
<keyword evidence="7" id="KW-0143">Chaperone</keyword>
<feature type="binding site" evidence="8">
    <location>
        <position position="52"/>
    </location>
    <ligand>
        <name>Cu cation</name>
        <dbReference type="ChEBI" id="CHEBI:23378"/>
    </ligand>
</feature>
<dbReference type="PANTHER" id="PTHR16719:SF0">
    <property type="entry name" value="CYTOCHROME C OXIDASE COPPER CHAPERONE"/>
    <property type="match status" value="1"/>
</dbReference>
<evidence type="ECO:0000256" key="1">
    <source>
        <dbReference type="ARBA" id="ARBA00004569"/>
    </source>
</evidence>
<dbReference type="FunFam" id="1.10.287.1130:FF:000004">
    <property type="entry name" value="Cytochrome c oxidase copper chaperone"/>
    <property type="match status" value="1"/>
</dbReference>
<sequence length="95" mass="10387">MASGRLQDDKDVLRDANWLTQEITAPPTAANMGSDLKTSTAASEKPKVKPCCVCTDEKAKRDECMLFSSSNDAQKECASLVDQYKQCMAGYGFKI</sequence>
<evidence type="ECO:0000256" key="2">
    <source>
        <dbReference type="ARBA" id="ARBA00009241"/>
    </source>
</evidence>
<keyword evidence="6" id="KW-1015">Disulfide bond</keyword>
<dbReference type="EMBL" id="CP089276">
    <property type="protein sequence ID" value="USP77192.1"/>
    <property type="molecule type" value="Genomic_DNA"/>
</dbReference>
<dbReference type="Gene3D" id="1.10.287.1130">
    <property type="entry name" value="CytochromE C oxidase copper chaperone"/>
    <property type="match status" value="1"/>
</dbReference>
<dbReference type="GO" id="GO:0005758">
    <property type="term" value="C:mitochondrial intermembrane space"/>
    <property type="evidence" value="ECO:0007669"/>
    <property type="project" value="UniProtKB-SubCell"/>
</dbReference>
<feature type="binding site" evidence="8">
    <location>
        <position position="51"/>
    </location>
    <ligand>
        <name>Cu cation</name>
        <dbReference type="ChEBI" id="CHEBI:23378"/>
    </ligand>
</feature>
<dbReference type="OrthoDB" id="1915887at2759"/>
<organism evidence="9 10">
    <name type="scientific">Curvularia clavata</name>
    <dbReference type="NCBI Taxonomy" id="95742"/>
    <lineage>
        <taxon>Eukaryota</taxon>
        <taxon>Fungi</taxon>
        <taxon>Dikarya</taxon>
        <taxon>Ascomycota</taxon>
        <taxon>Pezizomycotina</taxon>
        <taxon>Dothideomycetes</taxon>
        <taxon>Pleosporomycetidae</taxon>
        <taxon>Pleosporales</taxon>
        <taxon>Pleosporineae</taxon>
        <taxon>Pleosporaceae</taxon>
        <taxon>Curvularia</taxon>
    </lineage>
</organism>
<keyword evidence="3 8" id="KW-0479">Metal-binding</keyword>
<dbReference type="Proteomes" id="UP001056012">
    <property type="component" value="Chromosome 3"/>
</dbReference>
<dbReference type="InterPro" id="IPR007745">
    <property type="entry name" value="Cyt_c_oxidase_Cu-chaperone"/>
</dbReference>
<name>A0A9Q8Z7T8_CURCL</name>